<feature type="domain" description="Reverse transcriptase/retrotransposon-derived protein RNase H-like" evidence="2">
    <location>
        <begin position="86"/>
        <end position="136"/>
    </location>
</feature>
<dbReference type="InterPro" id="IPR041577">
    <property type="entry name" value="RT_RNaseH_2"/>
</dbReference>
<evidence type="ECO:0000259" key="2">
    <source>
        <dbReference type="Pfam" id="PF17919"/>
    </source>
</evidence>
<dbReference type="InterPro" id="IPR043502">
    <property type="entry name" value="DNA/RNA_pol_sf"/>
</dbReference>
<dbReference type="InterPro" id="IPR002156">
    <property type="entry name" value="RNaseH_domain"/>
</dbReference>
<dbReference type="KEGG" id="nta:107803560"/>
<name>A0A1S4B1I4_TOBAC</name>
<dbReference type="GO" id="GO:0004523">
    <property type="term" value="F:RNA-DNA hybrid ribonuclease activity"/>
    <property type="evidence" value="ECO:0007669"/>
    <property type="project" value="InterPro"/>
</dbReference>
<gene>
    <name evidence="3" type="primary">LOC107803560</name>
</gene>
<proteinExistence type="predicted"/>
<accession>A0A1S4B1I4</accession>
<evidence type="ECO:0000313" key="3">
    <source>
        <dbReference type="RefSeq" id="XP_016482787.1"/>
    </source>
</evidence>
<sequence>MELNPKKCAFGVSSDKFLGFLVSQRGIEVNPDNIKAIEDIPDQLTSMKEVKRLTGRLAALSRFISWSLKKCHHFFSLLKKKNNFEWIPECQQALKDLKRYLSSPHLLSKPEEGEQLLIYLAVSEVAVSAVLVREDKGLELARGLGSEAIEIKCDSQLVVKQVYGIFDTKKECMQHYVIKVQTLLTQFREWSITHIPRE</sequence>
<dbReference type="SUPFAM" id="SSF56672">
    <property type="entry name" value="DNA/RNA polymerases"/>
    <property type="match status" value="1"/>
</dbReference>
<dbReference type="PANTHER" id="PTHR48475">
    <property type="entry name" value="RIBONUCLEASE H"/>
    <property type="match status" value="1"/>
</dbReference>
<dbReference type="GO" id="GO:0003676">
    <property type="term" value="F:nucleic acid binding"/>
    <property type="evidence" value="ECO:0007669"/>
    <property type="project" value="InterPro"/>
</dbReference>
<dbReference type="Gene3D" id="3.30.420.10">
    <property type="entry name" value="Ribonuclease H-like superfamily/Ribonuclease H"/>
    <property type="match status" value="1"/>
</dbReference>
<feature type="domain" description="RNase H type-1" evidence="1">
    <location>
        <begin position="137"/>
        <end position="198"/>
    </location>
</feature>
<dbReference type="PaxDb" id="4097-A0A1S4B1I4"/>
<evidence type="ECO:0000259" key="1">
    <source>
        <dbReference type="Pfam" id="PF13456"/>
    </source>
</evidence>
<dbReference type="Gene3D" id="3.30.70.270">
    <property type="match status" value="1"/>
</dbReference>
<organism evidence="3">
    <name type="scientific">Nicotiana tabacum</name>
    <name type="common">Common tobacco</name>
    <dbReference type="NCBI Taxonomy" id="4097"/>
    <lineage>
        <taxon>Eukaryota</taxon>
        <taxon>Viridiplantae</taxon>
        <taxon>Streptophyta</taxon>
        <taxon>Embryophyta</taxon>
        <taxon>Tracheophyta</taxon>
        <taxon>Spermatophyta</taxon>
        <taxon>Magnoliopsida</taxon>
        <taxon>eudicotyledons</taxon>
        <taxon>Gunneridae</taxon>
        <taxon>Pentapetalae</taxon>
        <taxon>asterids</taxon>
        <taxon>lamiids</taxon>
        <taxon>Solanales</taxon>
        <taxon>Solanaceae</taxon>
        <taxon>Nicotianoideae</taxon>
        <taxon>Nicotianeae</taxon>
        <taxon>Nicotiana</taxon>
    </lineage>
</organism>
<dbReference type="Pfam" id="PF13456">
    <property type="entry name" value="RVT_3"/>
    <property type="match status" value="1"/>
</dbReference>
<dbReference type="Pfam" id="PF17919">
    <property type="entry name" value="RT_RNaseH_2"/>
    <property type="match status" value="1"/>
</dbReference>
<dbReference type="InterPro" id="IPR036397">
    <property type="entry name" value="RNaseH_sf"/>
</dbReference>
<evidence type="ECO:0008006" key="4">
    <source>
        <dbReference type="Google" id="ProtNLM"/>
    </source>
</evidence>
<dbReference type="AlphaFoldDB" id="A0A1S4B1I4"/>
<dbReference type="InterPro" id="IPR043128">
    <property type="entry name" value="Rev_trsase/Diguanyl_cyclase"/>
</dbReference>
<protein>
    <recommendedName>
        <fullName evidence="4">Protein NYNRIN-like</fullName>
    </recommendedName>
</protein>
<dbReference type="PANTHER" id="PTHR48475:SF2">
    <property type="entry name" value="RIBONUCLEASE H"/>
    <property type="match status" value="1"/>
</dbReference>
<dbReference type="RefSeq" id="XP_016482787.1">
    <property type="nucleotide sequence ID" value="XM_016627301.1"/>
</dbReference>
<dbReference type="SMR" id="A0A1S4B1I4"/>
<dbReference type="OMA" id="FEWIPEC"/>
<reference evidence="3" key="1">
    <citation type="submission" date="2025-08" db="UniProtKB">
        <authorList>
            <consortium name="RefSeq"/>
        </authorList>
    </citation>
    <scope>IDENTIFICATION</scope>
</reference>
<dbReference type="OrthoDB" id="1740934at2759"/>